<name>A0A6G0VS90_APHCR</name>
<proteinExistence type="predicted"/>
<dbReference type="AlphaFoldDB" id="A0A6G0VS90"/>
<evidence type="ECO:0000259" key="1">
    <source>
        <dbReference type="Pfam" id="PF05699"/>
    </source>
</evidence>
<feature type="domain" description="HAT C-terminal dimerisation" evidence="1">
    <location>
        <begin position="594"/>
        <end position="649"/>
    </location>
</feature>
<comment type="caution">
    <text evidence="2">The sequence shown here is derived from an EMBL/GenBank/DDBJ whole genome shotgun (WGS) entry which is preliminary data.</text>
</comment>
<dbReference type="InterPro" id="IPR012337">
    <property type="entry name" value="RNaseH-like_sf"/>
</dbReference>
<dbReference type="InterPro" id="IPR008906">
    <property type="entry name" value="HATC_C_dom"/>
</dbReference>
<dbReference type="PANTHER" id="PTHR37162:SF1">
    <property type="entry name" value="BED-TYPE DOMAIN-CONTAINING PROTEIN"/>
    <property type="match status" value="1"/>
</dbReference>
<gene>
    <name evidence="2" type="ORF">FWK35_00039100</name>
</gene>
<organism evidence="2 3">
    <name type="scientific">Aphis craccivora</name>
    <name type="common">Cowpea aphid</name>
    <dbReference type="NCBI Taxonomy" id="307492"/>
    <lineage>
        <taxon>Eukaryota</taxon>
        <taxon>Metazoa</taxon>
        <taxon>Ecdysozoa</taxon>
        <taxon>Arthropoda</taxon>
        <taxon>Hexapoda</taxon>
        <taxon>Insecta</taxon>
        <taxon>Pterygota</taxon>
        <taxon>Neoptera</taxon>
        <taxon>Paraneoptera</taxon>
        <taxon>Hemiptera</taxon>
        <taxon>Sternorrhyncha</taxon>
        <taxon>Aphidomorpha</taxon>
        <taxon>Aphidoidea</taxon>
        <taxon>Aphididae</taxon>
        <taxon>Aphidini</taxon>
        <taxon>Aphis</taxon>
        <taxon>Aphis</taxon>
    </lineage>
</organism>
<dbReference type="Proteomes" id="UP000478052">
    <property type="component" value="Unassembled WGS sequence"/>
</dbReference>
<dbReference type="SUPFAM" id="SSF53098">
    <property type="entry name" value="Ribonuclease H-like"/>
    <property type="match status" value="1"/>
</dbReference>
<protein>
    <submittedName>
        <fullName evidence="2">Protein FAM200B-like</fullName>
    </submittedName>
</protein>
<dbReference type="OrthoDB" id="6616493at2759"/>
<dbReference type="PANTHER" id="PTHR37162">
    <property type="entry name" value="HAT FAMILY DIMERISATION DOMAINCONTAINING PROTEIN-RELATED"/>
    <property type="match status" value="1"/>
</dbReference>
<sequence>MSDSDGGPSTPKKTGAIRNELSTIEKQRTNRKLFRQEWLTKDEFKHWLEEVPRDPLKAKCVVCNVILTSGKSELDKHRNGKKHIINCKGLKGTSKILTMFSDIQEPKIKNNEVKMAEIKIAAFFAEHNLAFHLIDHLTPLLKEIFPDSKICSKLELHRTKCTSIINKIIAPVETSDITDIILKNPFSVLVDESTDISSQKFLCLLVRFVHPNDGTIHTKLLELVSIDARDCSAKSIYSEFKEVLIKKHIPLDNIIGVACDGASVMVGKHNSFMTHITEDSPNVITMQCICHSSAIIARKATAQLPRSAEQLIRSIATYVSGSAKRCAQLNEVQDYFDGQRKKMLKLADTRWLAMHQCVFRLLECWDSLTQYFRIAIYEDKLKSAEYIYTELQNPFTKCYLLFLKFSLDYFNTFNALFQSRKVIIHQLVDLSLNLLKSICQNFIKPKFITENIFMIDFKNKENIIPLSEVFVGTEYESLLLEQNEDQIIIFKEKCLNFFVTASEEMVKRLPFNNPMYKEIKFIAPNIALDLETRQQFKDLPALKLKFKKYIDTNKITEEWRQLPCQFNAQEIERLKSLSIPEMWHELSMIKNFTSETPIFTNISKLAKLVLALPHSNAEAERVFSIINHVKTKSRNRIGDKSLNSVSVIRSSFNDKNQTCMTFKVEDKHIQLHNYQNLYEKK</sequence>
<accession>A0A6G0VS90</accession>
<evidence type="ECO:0000313" key="3">
    <source>
        <dbReference type="Proteomes" id="UP000478052"/>
    </source>
</evidence>
<reference evidence="2 3" key="1">
    <citation type="submission" date="2019-08" db="EMBL/GenBank/DDBJ databases">
        <title>Whole genome of Aphis craccivora.</title>
        <authorList>
            <person name="Voronova N.V."/>
            <person name="Shulinski R.S."/>
            <person name="Bandarenka Y.V."/>
            <person name="Zhorov D.G."/>
            <person name="Warner D."/>
        </authorList>
    </citation>
    <scope>NUCLEOTIDE SEQUENCE [LARGE SCALE GENOMIC DNA]</scope>
    <source>
        <strain evidence="2">180601</strain>
        <tissue evidence="2">Whole Body</tissue>
    </source>
</reference>
<evidence type="ECO:0000313" key="2">
    <source>
        <dbReference type="EMBL" id="KAF0707367.1"/>
    </source>
</evidence>
<dbReference type="GO" id="GO:0046983">
    <property type="term" value="F:protein dimerization activity"/>
    <property type="evidence" value="ECO:0007669"/>
    <property type="project" value="InterPro"/>
</dbReference>
<keyword evidence="3" id="KW-1185">Reference proteome</keyword>
<dbReference type="EMBL" id="VUJU01012570">
    <property type="protein sequence ID" value="KAF0707367.1"/>
    <property type="molecule type" value="Genomic_DNA"/>
</dbReference>
<dbReference type="Pfam" id="PF05699">
    <property type="entry name" value="Dimer_Tnp_hAT"/>
    <property type="match status" value="1"/>
</dbReference>